<proteinExistence type="predicted"/>
<reference evidence="1 2" key="1">
    <citation type="journal article" date="2006" name="Science">
        <title>The genome of black cottonwood, Populus trichocarpa (Torr. &amp; Gray).</title>
        <authorList>
            <person name="Tuskan G.A."/>
            <person name="Difazio S."/>
            <person name="Jansson S."/>
            <person name="Bohlmann J."/>
            <person name="Grigoriev I."/>
            <person name="Hellsten U."/>
            <person name="Putnam N."/>
            <person name="Ralph S."/>
            <person name="Rombauts S."/>
            <person name="Salamov A."/>
            <person name="Schein J."/>
            <person name="Sterck L."/>
            <person name="Aerts A."/>
            <person name="Bhalerao R.R."/>
            <person name="Bhalerao R.P."/>
            <person name="Blaudez D."/>
            <person name="Boerjan W."/>
            <person name="Brun A."/>
            <person name="Brunner A."/>
            <person name="Busov V."/>
            <person name="Campbell M."/>
            <person name="Carlson J."/>
            <person name="Chalot M."/>
            <person name="Chapman J."/>
            <person name="Chen G.L."/>
            <person name="Cooper D."/>
            <person name="Coutinho P.M."/>
            <person name="Couturier J."/>
            <person name="Covert S."/>
            <person name="Cronk Q."/>
            <person name="Cunningham R."/>
            <person name="Davis J."/>
            <person name="Degroeve S."/>
            <person name="Dejardin A."/>
            <person name="Depamphilis C."/>
            <person name="Detter J."/>
            <person name="Dirks B."/>
            <person name="Dubchak I."/>
            <person name="Duplessis S."/>
            <person name="Ehlting J."/>
            <person name="Ellis B."/>
            <person name="Gendler K."/>
            <person name="Goodstein D."/>
            <person name="Gribskov M."/>
            <person name="Grimwood J."/>
            <person name="Groover A."/>
            <person name="Gunter L."/>
            <person name="Hamberger B."/>
            <person name="Heinze B."/>
            <person name="Helariutta Y."/>
            <person name="Henrissat B."/>
            <person name="Holligan D."/>
            <person name="Holt R."/>
            <person name="Huang W."/>
            <person name="Islam-Faridi N."/>
            <person name="Jones S."/>
            <person name="Jones-Rhoades M."/>
            <person name="Jorgensen R."/>
            <person name="Joshi C."/>
            <person name="Kangasjarvi J."/>
            <person name="Karlsson J."/>
            <person name="Kelleher C."/>
            <person name="Kirkpatrick R."/>
            <person name="Kirst M."/>
            <person name="Kohler A."/>
            <person name="Kalluri U."/>
            <person name="Larimer F."/>
            <person name="Leebens-Mack J."/>
            <person name="Leple J.C."/>
            <person name="Locascio P."/>
            <person name="Lou Y."/>
            <person name="Lucas S."/>
            <person name="Martin F."/>
            <person name="Montanini B."/>
            <person name="Napoli C."/>
            <person name="Nelson D.R."/>
            <person name="Nelson C."/>
            <person name="Nieminen K."/>
            <person name="Nilsson O."/>
            <person name="Pereda V."/>
            <person name="Peter G."/>
            <person name="Philippe R."/>
            <person name="Pilate G."/>
            <person name="Poliakov A."/>
            <person name="Razumovskaya J."/>
            <person name="Richardson P."/>
            <person name="Rinaldi C."/>
            <person name="Ritland K."/>
            <person name="Rouze P."/>
            <person name="Ryaboy D."/>
            <person name="Schmutz J."/>
            <person name="Schrader J."/>
            <person name="Segerman B."/>
            <person name="Shin H."/>
            <person name="Siddiqui A."/>
            <person name="Sterky F."/>
            <person name="Terry A."/>
            <person name="Tsai C.J."/>
            <person name="Uberbacher E."/>
            <person name="Unneberg P."/>
            <person name="Vahala J."/>
            <person name="Wall K."/>
            <person name="Wessler S."/>
            <person name="Yang G."/>
            <person name="Yin T."/>
            <person name="Douglas C."/>
            <person name="Marra M."/>
            <person name="Sandberg G."/>
            <person name="Van de Peer Y."/>
            <person name="Rokhsar D."/>
        </authorList>
    </citation>
    <scope>NUCLEOTIDE SEQUENCE [LARGE SCALE GENOMIC DNA]</scope>
    <source>
        <strain evidence="2">cv. Nisqually</strain>
    </source>
</reference>
<protein>
    <submittedName>
        <fullName evidence="1">Uncharacterized protein</fullName>
    </submittedName>
</protein>
<organism evidence="1 2">
    <name type="scientific">Populus trichocarpa</name>
    <name type="common">Western balsam poplar</name>
    <name type="synonym">Populus balsamifera subsp. trichocarpa</name>
    <dbReference type="NCBI Taxonomy" id="3694"/>
    <lineage>
        <taxon>Eukaryota</taxon>
        <taxon>Viridiplantae</taxon>
        <taxon>Streptophyta</taxon>
        <taxon>Embryophyta</taxon>
        <taxon>Tracheophyta</taxon>
        <taxon>Spermatophyta</taxon>
        <taxon>Magnoliopsida</taxon>
        <taxon>eudicotyledons</taxon>
        <taxon>Gunneridae</taxon>
        <taxon>Pentapetalae</taxon>
        <taxon>rosids</taxon>
        <taxon>fabids</taxon>
        <taxon>Malpighiales</taxon>
        <taxon>Salicaceae</taxon>
        <taxon>Saliceae</taxon>
        <taxon>Populus</taxon>
    </lineage>
</organism>
<name>A0A3N7EU98_POPTR</name>
<accession>A0A3N7EU98</accession>
<dbReference type="InParanoid" id="A0A3N7EU98"/>
<evidence type="ECO:0000313" key="1">
    <source>
        <dbReference type="EMBL" id="RQO89079.1"/>
    </source>
</evidence>
<keyword evidence="2" id="KW-1185">Reference proteome</keyword>
<dbReference type="AlphaFoldDB" id="A0A3N7EU98"/>
<gene>
    <name evidence="1" type="ORF">POPTR_004G081650</name>
</gene>
<dbReference type="EMBL" id="CM009293">
    <property type="protein sequence ID" value="RQO89079.1"/>
    <property type="molecule type" value="Genomic_DNA"/>
</dbReference>
<sequence>MICRHVNSSISHNSDFWKLENISLTDNYYLHKNHQ</sequence>
<evidence type="ECO:0000313" key="2">
    <source>
        <dbReference type="Proteomes" id="UP000006729"/>
    </source>
</evidence>
<dbReference type="Proteomes" id="UP000006729">
    <property type="component" value="Chromosome 4"/>
</dbReference>